<dbReference type="EMBL" id="CP000301">
    <property type="protein sequence ID" value="ABD89449.1"/>
    <property type="molecule type" value="Genomic_DNA"/>
</dbReference>
<evidence type="ECO:0000313" key="1">
    <source>
        <dbReference type="EMBL" id="ABD89449.1"/>
    </source>
</evidence>
<accession>Q20ZI7</accession>
<organism evidence="1">
    <name type="scientific">Rhodopseudomonas palustris (strain BisB18)</name>
    <dbReference type="NCBI Taxonomy" id="316056"/>
    <lineage>
        <taxon>Bacteria</taxon>
        <taxon>Pseudomonadati</taxon>
        <taxon>Pseudomonadota</taxon>
        <taxon>Alphaproteobacteria</taxon>
        <taxon>Hyphomicrobiales</taxon>
        <taxon>Nitrobacteraceae</taxon>
        <taxon>Rhodopseudomonas</taxon>
    </lineage>
</organism>
<dbReference type="HOGENOM" id="CLU_1270150_0_0_5"/>
<reference evidence="1" key="1">
    <citation type="submission" date="2006-03" db="EMBL/GenBank/DDBJ databases">
        <title>Complete sequence of Rhodopseudomonas palustris BisB18.</title>
        <authorList>
            <consortium name="US DOE Joint Genome Institute"/>
            <person name="Copeland A."/>
            <person name="Lucas S."/>
            <person name="Lapidus A."/>
            <person name="Barry K."/>
            <person name="Detter J.C."/>
            <person name="Glavina del Rio T."/>
            <person name="Hammon N."/>
            <person name="Israni S."/>
            <person name="Dalin E."/>
            <person name="Tice H."/>
            <person name="Pitluck S."/>
            <person name="Chain P."/>
            <person name="Malfatti S."/>
            <person name="Shin M."/>
            <person name="Vergez L."/>
            <person name="Schmutz J."/>
            <person name="Larimer F."/>
            <person name="Land M."/>
            <person name="Hauser L."/>
            <person name="Pelletier D.A."/>
            <person name="Kyrpides N."/>
            <person name="Anderson I."/>
            <person name="Oda Y."/>
            <person name="Harwood C.S."/>
            <person name="Richardson P."/>
        </authorList>
    </citation>
    <scope>NUCLEOTIDE SEQUENCE [LARGE SCALE GENOMIC DNA]</scope>
    <source>
        <strain evidence="1">BisB18</strain>
    </source>
</reference>
<dbReference type="AlphaFoldDB" id="Q20ZI7"/>
<name>Q20ZI7_RHOPB</name>
<proteinExistence type="predicted"/>
<sequence length="223" mass="25326">MGAITVALLLLTSVNIEYTKSALRSVFPHVKATHRAEALAAGLCFRTYASLLATLKRDEMARCTVGFIDLARFSTRLQELGYHTVDPSSLIAIARSPAMPLRPWAEYKNGDRVANYRWFRECQRRDIPDIYIETRAKYVRLNWDCISRDPKHDTHLGEDQGANLVRKMFARFQALTRHRSGKAMFEGSSFVGFVDHLLPDVARDIADEFYTMLTVPPAQKMAA</sequence>
<dbReference type="STRING" id="316056.RPC_3923"/>
<dbReference type="KEGG" id="rpc:RPC_3923"/>
<protein>
    <submittedName>
        <fullName evidence="1">Uncharacterized protein</fullName>
    </submittedName>
</protein>
<gene>
    <name evidence="1" type="ordered locus">RPC_3923</name>
</gene>